<dbReference type="AlphaFoldDB" id="A0A8J8NWB5"/>
<accession>A0A8J8NWB5</accession>
<sequence length="86" mass="9709">MEARQDKSLSNSLKLYQAIPLKSNQSLLRSSVPLLQDQRIIGELPSWNILQIQLPIIQNEPLSALHILSCPSSCDRKRALLFQVNS</sequence>
<dbReference type="EMBL" id="RRYP01005697">
    <property type="protein sequence ID" value="TNV81824.1"/>
    <property type="molecule type" value="Genomic_DNA"/>
</dbReference>
<comment type="caution">
    <text evidence="1">The sequence shown here is derived from an EMBL/GenBank/DDBJ whole genome shotgun (WGS) entry which is preliminary data.</text>
</comment>
<proteinExistence type="predicted"/>
<protein>
    <submittedName>
        <fullName evidence="1">Uncharacterized protein</fullName>
    </submittedName>
</protein>
<dbReference type="Proteomes" id="UP000785679">
    <property type="component" value="Unassembled WGS sequence"/>
</dbReference>
<evidence type="ECO:0000313" key="1">
    <source>
        <dbReference type="EMBL" id="TNV81824.1"/>
    </source>
</evidence>
<organism evidence="1 2">
    <name type="scientific">Halteria grandinella</name>
    <dbReference type="NCBI Taxonomy" id="5974"/>
    <lineage>
        <taxon>Eukaryota</taxon>
        <taxon>Sar</taxon>
        <taxon>Alveolata</taxon>
        <taxon>Ciliophora</taxon>
        <taxon>Intramacronucleata</taxon>
        <taxon>Spirotrichea</taxon>
        <taxon>Stichotrichia</taxon>
        <taxon>Sporadotrichida</taxon>
        <taxon>Halteriidae</taxon>
        <taxon>Halteria</taxon>
    </lineage>
</organism>
<reference evidence="1" key="1">
    <citation type="submission" date="2019-06" db="EMBL/GenBank/DDBJ databases">
        <authorList>
            <person name="Zheng W."/>
        </authorList>
    </citation>
    <scope>NUCLEOTIDE SEQUENCE</scope>
    <source>
        <strain evidence="1">QDHG01</strain>
    </source>
</reference>
<gene>
    <name evidence="1" type="ORF">FGO68_gene12360</name>
</gene>
<evidence type="ECO:0000313" key="2">
    <source>
        <dbReference type="Proteomes" id="UP000785679"/>
    </source>
</evidence>
<keyword evidence="2" id="KW-1185">Reference proteome</keyword>
<name>A0A8J8NWB5_HALGN</name>